<dbReference type="Pfam" id="PF01636">
    <property type="entry name" value="APH"/>
    <property type="match status" value="1"/>
</dbReference>
<feature type="binding site" evidence="12">
    <location>
        <position position="216"/>
    </location>
    <ligand>
        <name>Mg(2+)</name>
        <dbReference type="ChEBI" id="CHEBI:18420"/>
    </ligand>
</feature>
<dbReference type="InterPro" id="IPR011009">
    <property type="entry name" value="Kinase-like_dom_sf"/>
</dbReference>
<sequence length="271" mass="30329">MSDVDREEACEPAPVPGHMSADLAGYRWMRDRVGQSGGSVFRLHGKLNGPDAFLKHGQDALADDLSDEMVRLRWLAGYISVPALISFTRTSDEAWLVTTAIPGKTAYQVLEADPAAGLAIVDALAVFLRRLHAIPVCACPFTSDHVYSLARARERLDAGLVDVEDFDDERKGWTAEQVWEEMHRLLPFAPDVVVTHGDFSLDNLSILDGEVTGCIDVGKAGIADRYQDLAIMWNCLGDFDRSLQERFLRQYGVVDVDWQRLQFHLMLDEFF</sequence>
<feature type="domain" description="Aminoglycoside phosphotransferase" evidence="13">
    <location>
        <begin position="39"/>
        <end position="263"/>
    </location>
</feature>
<dbReference type="RefSeq" id="WP_092814707.1">
    <property type="nucleotide sequence ID" value="NZ_FMVW01000007.1"/>
</dbReference>
<dbReference type="Proteomes" id="UP000199347">
    <property type="component" value="Unassembled WGS sequence"/>
</dbReference>
<evidence type="ECO:0000256" key="1">
    <source>
        <dbReference type="ARBA" id="ARBA00006219"/>
    </source>
</evidence>
<dbReference type="EMBL" id="FMVW01000007">
    <property type="protein sequence ID" value="SCZ42319.1"/>
    <property type="molecule type" value="Genomic_DNA"/>
</dbReference>
<dbReference type="GO" id="GO:0005524">
    <property type="term" value="F:ATP binding"/>
    <property type="evidence" value="ECO:0007669"/>
    <property type="project" value="UniProtKB-KW"/>
</dbReference>
<dbReference type="OrthoDB" id="3806873at2"/>
<evidence type="ECO:0000256" key="3">
    <source>
        <dbReference type="ARBA" id="ARBA00017903"/>
    </source>
</evidence>
<evidence type="ECO:0000256" key="6">
    <source>
        <dbReference type="ARBA" id="ARBA00022777"/>
    </source>
</evidence>
<keyword evidence="12" id="KW-0479">Metal-binding</keyword>
<evidence type="ECO:0000256" key="5">
    <source>
        <dbReference type="ARBA" id="ARBA00022741"/>
    </source>
</evidence>
<evidence type="ECO:0000256" key="4">
    <source>
        <dbReference type="ARBA" id="ARBA00022679"/>
    </source>
</evidence>
<dbReference type="CDD" id="cd05150">
    <property type="entry name" value="APH"/>
    <property type="match status" value="1"/>
</dbReference>
<dbReference type="Gene3D" id="3.30.200.20">
    <property type="entry name" value="Phosphorylase Kinase, domain 1"/>
    <property type="match status" value="1"/>
</dbReference>
<dbReference type="InterPro" id="IPR002575">
    <property type="entry name" value="Aminoglycoside_PTrfase"/>
</dbReference>
<evidence type="ECO:0000256" key="2">
    <source>
        <dbReference type="ARBA" id="ARBA00012193"/>
    </source>
</evidence>
<keyword evidence="7 10" id="KW-0067">ATP-binding</keyword>
<name>A0A1G5NZI3_AFIMA</name>
<reference evidence="14 15" key="1">
    <citation type="submission" date="2016-10" db="EMBL/GenBank/DDBJ databases">
        <authorList>
            <person name="de Groot N.N."/>
        </authorList>
    </citation>
    <scope>NUCLEOTIDE SEQUENCE [LARGE SCALE GENOMIC DNA]</scope>
    <source>
        <strain evidence="14 15">DSM 2698</strain>
    </source>
</reference>
<keyword evidence="12" id="KW-0460">Magnesium</keyword>
<dbReference type="PIRSF" id="PIRSF000706">
    <property type="entry name" value="Kanamycin_kin"/>
    <property type="match status" value="1"/>
</dbReference>
<evidence type="ECO:0000256" key="10">
    <source>
        <dbReference type="PIRNR" id="PIRNR000706"/>
    </source>
</evidence>
<evidence type="ECO:0000256" key="8">
    <source>
        <dbReference type="ARBA" id="ARBA00023251"/>
    </source>
</evidence>
<dbReference type="SUPFAM" id="SSF56112">
    <property type="entry name" value="Protein kinase-like (PK-like)"/>
    <property type="match status" value="1"/>
</dbReference>
<comment type="catalytic activity">
    <reaction evidence="9">
        <text>kanamycin A + ATP = kanamycin 3'-phosphate + ADP + H(+)</text>
        <dbReference type="Rhea" id="RHEA:24256"/>
        <dbReference type="ChEBI" id="CHEBI:15378"/>
        <dbReference type="ChEBI" id="CHEBI:30616"/>
        <dbReference type="ChEBI" id="CHEBI:57909"/>
        <dbReference type="ChEBI" id="CHEBI:58214"/>
        <dbReference type="ChEBI" id="CHEBI:456216"/>
        <dbReference type="EC" id="2.7.1.95"/>
    </reaction>
</comment>
<feature type="active site" description="Proton acceptor" evidence="11">
    <location>
        <position position="198"/>
    </location>
</feature>
<evidence type="ECO:0000256" key="11">
    <source>
        <dbReference type="PIRSR" id="PIRSR000706-1"/>
    </source>
</evidence>
<dbReference type="GO" id="GO:0046872">
    <property type="term" value="F:metal ion binding"/>
    <property type="evidence" value="ECO:0007669"/>
    <property type="project" value="UniProtKB-KW"/>
</dbReference>
<evidence type="ECO:0000256" key="7">
    <source>
        <dbReference type="ARBA" id="ARBA00022840"/>
    </source>
</evidence>
<keyword evidence="15" id="KW-1185">Reference proteome</keyword>
<dbReference type="InterPro" id="IPR024165">
    <property type="entry name" value="Kan/Strep_kinase"/>
</dbReference>
<dbReference type="InterPro" id="IPR051678">
    <property type="entry name" value="AGP_Transferase"/>
</dbReference>
<dbReference type="Gene3D" id="3.90.1200.10">
    <property type="match status" value="1"/>
</dbReference>
<evidence type="ECO:0000256" key="12">
    <source>
        <dbReference type="PIRSR" id="PIRSR000706-2"/>
    </source>
</evidence>
<dbReference type="PANTHER" id="PTHR21310">
    <property type="entry name" value="AMINOGLYCOSIDE PHOSPHOTRANSFERASE-RELATED-RELATED"/>
    <property type="match status" value="1"/>
</dbReference>
<evidence type="ECO:0000259" key="13">
    <source>
        <dbReference type="Pfam" id="PF01636"/>
    </source>
</evidence>
<organism evidence="14 15">
    <name type="scientific">Afifella marina DSM 2698</name>
    <dbReference type="NCBI Taxonomy" id="1120955"/>
    <lineage>
        <taxon>Bacteria</taxon>
        <taxon>Pseudomonadati</taxon>
        <taxon>Pseudomonadota</taxon>
        <taxon>Alphaproteobacteria</taxon>
        <taxon>Hyphomicrobiales</taxon>
        <taxon>Afifellaceae</taxon>
        <taxon>Afifella</taxon>
    </lineage>
</organism>
<dbReference type="GO" id="GO:0046677">
    <property type="term" value="P:response to antibiotic"/>
    <property type="evidence" value="ECO:0007669"/>
    <property type="project" value="UniProtKB-KW"/>
</dbReference>
<keyword evidence="5 10" id="KW-0547">Nucleotide-binding</keyword>
<dbReference type="NCBIfam" id="NF033059">
    <property type="entry name" value="APH_3p_I"/>
    <property type="match status" value="1"/>
</dbReference>
<feature type="binding site" evidence="12">
    <location>
        <position position="203"/>
    </location>
    <ligand>
        <name>Mg(2+)</name>
        <dbReference type="ChEBI" id="CHEBI:18420"/>
    </ligand>
</feature>
<dbReference type="EC" id="2.7.1.95" evidence="2"/>
<comment type="similarity">
    <text evidence="1 10">Belongs to the aminoglycoside phosphotransferase family.</text>
</comment>
<dbReference type="AlphaFoldDB" id="A0A1G5NZI3"/>
<evidence type="ECO:0000313" key="15">
    <source>
        <dbReference type="Proteomes" id="UP000199347"/>
    </source>
</evidence>
<gene>
    <name evidence="14" type="ORF">SAMN03080610_02899</name>
</gene>
<dbReference type="PANTHER" id="PTHR21310:SF41">
    <property type="entry name" value="3'-PHOSPHOTRANSFERASE, PUTATIVE-RELATED"/>
    <property type="match status" value="1"/>
</dbReference>
<dbReference type="NCBIfam" id="NF033068">
    <property type="entry name" value="APH_3p"/>
    <property type="match status" value="1"/>
</dbReference>
<proteinExistence type="inferred from homology"/>
<evidence type="ECO:0000313" key="14">
    <source>
        <dbReference type="EMBL" id="SCZ42319.1"/>
    </source>
</evidence>
<accession>A0A1G5NZI3</accession>
<keyword evidence="4 10" id="KW-0808">Transferase</keyword>
<dbReference type="GO" id="GO:0008910">
    <property type="term" value="F:kanamycin kinase activity"/>
    <property type="evidence" value="ECO:0007669"/>
    <property type="project" value="UniProtKB-EC"/>
</dbReference>
<keyword evidence="8 10" id="KW-0046">Antibiotic resistance</keyword>
<dbReference type="STRING" id="1120955.SAMN03080610_02899"/>
<protein>
    <recommendedName>
        <fullName evidence="3">Aminoglycoside 3'-phosphotransferase</fullName>
        <ecNumber evidence="2">2.7.1.95</ecNumber>
    </recommendedName>
</protein>
<evidence type="ECO:0000256" key="9">
    <source>
        <dbReference type="ARBA" id="ARBA00048925"/>
    </source>
</evidence>
<keyword evidence="6 10" id="KW-0418">Kinase</keyword>